<dbReference type="InterPro" id="IPR010380">
    <property type="entry name" value="DUF975"/>
</dbReference>
<evidence type="ECO:0000256" key="2">
    <source>
        <dbReference type="SAM" id="Phobius"/>
    </source>
</evidence>
<accession>A0A9D1QRJ3</accession>
<dbReference type="Proteomes" id="UP000886822">
    <property type="component" value="Unassembled WGS sequence"/>
</dbReference>
<feature type="transmembrane region" description="Helical" evidence="2">
    <location>
        <begin position="111"/>
        <end position="139"/>
    </location>
</feature>
<evidence type="ECO:0000313" key="3">
    <source>
        <dbReference type="EMBL" id="HIW71299.1"/>
    </source>
</evidence>
<proteinExistence type="predicted"/>
<protein>
    <submittedName>
        <fullName evidence="3">DUF975 family protein</fullName>
    </submittedName>
</protein>
<feature type="transmembrane region" description="Helical" evidence="2">
    <location>
        <begin position="21"/>
        <end position="39"/>
    </location>
</feature>
<evidence type="ECO:0000313" key="4">
    <source>
        <dbReference type="Proteomes" id="UP000886822"/>
    </source>
</evidence>
<keyword evidence="2" id="KW-0812">Transmembrane</keyword>
<feature type="transmembrane region" description="Helical" evidence="2">
    <location>
        <begin position="59"/>
        <end position="80"/>
    </location>
</feature>
<dbReference type="Pfam" id="PF06161">
    <property type="entry name" value="DUF975"/>
    <property type="match status" value="1"/>
</dbReference>
<keyword evidence="2" id="KW-0472">Membrane</keyword>
<evidence type="ECO:0000256" key="1">
    <source>
        <dbReference type="SAM" id="MobiDB-lite"/>
    </source>
</evidence>
<name>A0A9D1QRJ3_9LACO</name>
<sequence>MTSTDRINIKAGAKAQILDHFSFYLLLSILWLALSWIGGEISSRNIVRFQEAFLNNNPVTMTLSFTMIFTFVAGILRAGAQLTMIDIDRGVVEGYTEPVQRSFKLFEKGQYFLGWLFISILTAIFVALWSLLLVIPGIIKGYAYSQAFYIYRDAFDQGHPIGALEAITQSREMMDGSKGFLFVMDLSFILWFMLSGLLMGLPGLFVMPYYDMSRAKFYNQLVVMHHTPRGDDADDEPADDDDSHVSID</sequence>
<reference evidence="3" key="2">
    <citation type="submission" date="2021-04" db="EMBL/GenBank/DDBJ databases">
        <authorList>
            <person name="Gilroy R."/>
        </authorList>
    </citation>
    <scope>NUCLEOTIDE SEQUENCE</scope>
    <source>
        <strain evidence="3">CHK173-259</strain>
    </source>
</reference>
<feature type="transmembrane region" description="Helical" evidence="2">
    <location>
        <begin position="188"/>
        <end position="210"/>
    </location>
</feature>
<dbReference type="AlphaFoldDB" id="A0A9D1QRJ3"/>
<feature type="compositionally biased region" description="Acidic residues" evidence="1">
    <location>
        <begin position="232"/>
        <end position="242"/>
    </location>
</feature>
<gene>
    <name evidence="3" type="ORF">H9875_01600</name>
</gene>
<dbReference type="PANTHER" id="PTHR40076:SF1">
    <property type="entry name" value="MEMBRANE PROTEIN"/>
    <property type="match status" value="1"/>
</dbReference>
<comment type="caution">
    <text evidence="3">The sequence shown here is derived from an EMBL/GenBank/DDBJ whole genome shotgun (WGS) entry which is preliminary data.</text>
</comment>
<dbReference type="EMBL" id="DXGJ01000016">
    <property type="protein sequence ID" value="HIW71299.1"/>
    <property type="molecule type" value="Genomic_DNA"/>
</dbReference>
<keyword evidence="2" id="KW-1133">Transmembrane helix</keyword>
<organism evidence="3 4">
    <name type="scientific">Candidatus Levilactobacillus faecigallinarum</name>
    <dbReference type="NCBI Taxonomy" id="2838638"/>
    <lineage>
        <taxon>Bacteria</taxon>
        <taxon>Bacillati</taxon>
        <taxon>Bacillota</taxon>
        <taxon>Bacilli</taxon>
        <taxon>Lactobacillales</taxon>
        <taxon>Lactobacillaceae</taxon>
        <taxon>Levilactobacillus</taxon>
    </lineage>
</organism>
<reference evidence="3" key="1">
    <citation type="journal article" date="2021" name="PeerJ">
        <title>Extensive microbial diversity within the chicken gut microbiome revealed by metagenomics and culture.</title>
        <authorList>
            <person name="Gilroy R."/>
            <person name="Ravi A."/>
            <person name="Getino M."/>
            <person name="Pursley I."/>
            <person name="Horton D.L."/>
            <person name="Alikhan N.F."/>
            <person name="Baker D."/>
            <person name="Gharbi K."/>
            <person name="Hall N."/>
            <person name="Watson M."/>
            <person name="Adriaenssens E.M."/>
            <person name="Foster-Nyarko E."/>
            <person name="Jarju S."/>
            <person name="Secka A."/>
            <person name="Antonio M."/>
            <person name="Oren A."/>
            <person name="Chaudhuri R.R."/>
            <person name="La Ragione R."/>
            <person name="Hildebrand F."/>
            <person name="Pallen M.J."/>
        </authorList>
    </citation>
    <scope>NUCLEOTIDE SEQUENCE</scope>
    <source>
        <strain evidence="3">CHK173-259</strain>
    </source>
</reference>
<feature type="region of interest" description="Disordered" evidence="1">
    <location>
        <begin position="229"/>
        <end position="248"/>
    </location>
</feature>
<dbReference type="PANTHER" id="PTHR40076">
    <property type="entry name" value="MEMBRANE PROTEIN-RELATED"/>
    <property type="match status" value="1"/>
</dbReference>